<feature type="domain" description="Hexokinase C-terminal" evidence="17">
    <location>
        <begin position="220"/>
        <end position="459"/>
    </location>
</feature>
<dbReference type="OMA" id="RELMQPF"/>
<dbReference type="PANTHER" id="PTHR19443">
    <property type="entry name" value="HEXOKINASE"/>
    <property type="match status" value="1"/>
</dbReference>
<dbReference type="GO" id="GO:0006096">
    <property type="term" value="P:glycolytic process"/>
    <property type="evidence" value="ECO:0007669"/>
    <property type="project" value="UniProtKB-UniPathway"/>
</dbReference>
<dbReference type="EC" id="2.7.1.-" evidence="14"/>
<dbReference type="GO" id="GO:0001678">
    <property type="term" value="P:intracellular glucose homeostasis"/>
    <property type="evidence" value="ECO:0007669"/>
    <property type="project" value="InterPro"/>
</dbReference>
<proteinExistence type="inferred from homology"/>
<dbReference type="GO" id="GO:0005829">
    <property type="term" value="C:cytosol"/>
    <property type="evidence" value="ECO:0007669"/>
    <property type="project" value="TreeGrafter"/>
</dbReference>
<dbReference type="CDD" id="cd24019">
    <property type="entry name" value="ASKHA_NBD_HK_meta"/>
    <property type="match status" value="1"/>
</dbReference>
<dbReference type="WBParaSite" id="TCLT_0001047901-mRNA-1">
    <property type="protein sequence ID" value="TCLT_0001047901-mRNA-1"/>
    <property type="gene ID" value="TCLT_0001047901"/>
</dbReference>
<keyword evidence="6 14" id="KW-0418">Kinase</keyword>
<evidence type="ECO:0000256" key="6">
    <source>
        <dbReference type="ARBA" id="ARBA00022777"/>
    </source>
</evidence>
<dbReference type="GO" id="GO:0005536">
    <property type="term" value="F:D-glucose binding"/>
    <property type="evidence" value="ECO:0007669"/>
    <property type="project" value="InterPro"/>
</dbReference>
<dbReference type="InterPro" id="IPR043129">
    <property type="entry name" value="ATPase_NBD"/>
</dbReference>
<dbReference type="GO" id="GO:0005739">
    <property type="term" value="C:mitochondrion"/>
    <property type="evidence" value="ECO:0007669"/>
    <property type="project" value="TreeGrafter"/>
</dbReference>
<comment type="catalytic activity">
    <reaction evidence="9">
        <text>a D-hexose + ATP = a D-hexose 6-phosphate + ADP + H(+)</text>
        <dbReference type="Rhea" id="RHEA:22740"/>
        <dbReference type="ChEBI" id="CHEBI:4194"/>
        <dbReference type="ChEBI" id="CHEBI:15378"/>
        <dbReference type="ChEBI" id="CHEBI:30616"/>
        <dbReference type="ChEBI" id="CHEBI:229467"/>
        <dbReference type="ChEBI" id="CHEBI:456216"/>
        <dbReference type="EC" id="2.7.1.1"/>
    </reaction>
    <physiologicalReaction direction="left-to-right" evidence="9">
        <dbReference type="Rhea" id="RHEA:22741"/>
    </physiologicalReaction>
</comment>
<comment type="pathway">
    <text evidence="1">Carbohydrate degradation; glycolysis; D-glyceraldehyde 3-phosphate and glycerone phosphate from D-glucose: step 1/4.</text>
</comment>
<dbReference type="GO" id="GO:0008865">
    <property type="term" value="F:fructokinase activity"/>
    <property type="evidence" value="ECO:0007669"/>
    <property type="project" value="TreeGrafter"/>
</dbReference>
<evidence type="ECO:0000256" key="2">
    <source>
        <dbReference type="ARBA" id="ARBA00005028"/>
    </source>
</evidence>
<comment type="catalytic activity">
    <reaction evidence="11">
        <text>D-glucose + ATP = D-glucose 6-phosphate + ADP + H(+)</text>
        <dbReference type="Rhea" id="RHEA:17825"/>
        <dbReference type="ChEBI" id="CHEBI:4167"/>
        <dbReference type="ChEBI" id="CHEBI:15378"/>
        <dbReference type="ChEBI" id="CHEBI:30616"/>
        <dbReference type="ChEBI" id="CHEBI:61548"/>
        <dbReference type="ChEBI" id="CHEBI:456216"/>
        <dbReference type="EC" id="2.7.1.1"/>
    </reaction>
    <physiologicalReaction direction="left-to-right" evidence="11">
        <dbReference type="Rhea" id="RHEA:17826"/>
    </physiologicalReaction>
</comment>
<evidence type="ECO:0000256" key="5">
    <source>
        <dbReference type="ARBA" id="ARBA00022741"/>
    </source>
</evidence>
<dbReference type="Gene3D" id="3.30.420.40">
    <property type="match status" value="1"/>
</dbReference>
<dbReference type="PROSITE" id="PS51748">
    <property type="entry name" value="HEXOKINASE_2"/>
    <property type="match status" value="1"/>
</dbReference>
<dbReference type="InterPro" id="IPR022672">
    <property type="entry name" value="Hexokinase_N"/>
</dbReference>
<evidence type="ECO:0000259" key="17">
    <source>
        <dbReference type="Pfam" id="PF03727"/>
    </source>
</evidence>
<protein>
    <recommendedName>
        <fullName evidence="14">Phosphotransferase</fullName>
        <ecNumber evidence="14">2.7.1.-</ecNumber>
    </recommendedName>
</protein>
<evidence type="ECO:0000259" key="16">
    <source>
        <dbReference type="Pfam" id="PF00349"/>
    </source>
</evidence>
<evidence type="ECO:0000256" key="1">
    <source>
        <dbReference type="ARBA" id="ARBA00004888"/>
    </source>
</evidence>
<dbReference type="FunFam" id="3.40.367.20:FF:000005">
    <property type="entry name" value="Phosphotransferase"/>
    <property type="match status" value="1"/>
</dbReference>
<dbReference type="AlphaFoldDB" id="A0A0N5DBB7"/>
<evidence type="ECO:0000256" key="11">
    <source>
        <dbReference type="ARBA" id="ARBA00048160"/>
    </source>
</evidence>
<dbReference type="InterPro" id="IPR001312">
    <property type="entry name" value="Hexokinase"/>
</dbReference>
<keyword evidence="4 14" id="KW-0808">Transferase</keyword>
<keyword evidence="8 14" id="KW-0324">Glycolysis</keyword>
<keyword evidence="5 14" id="KW-0547">Nucleotide-binding</keyword>
<feature type="compositionally biased region" description="Polar residues" evidence="15">
    <location>
        <begin position="1"/>
        <end position="16"/>
    </location>
</feature>
<keyword evidence="7 14" id="KW-0067">ATP-binding</keyword>
<evidence type="ECO:0000256" key="14">
    <source>
        <dbReference type="RuleBase" id="RU362007"/>
    </source>
</evidence>
<comment type="catalytic activity">
    <reaction evidence="12">
        <text>D-mannose + ATP = D-mannose 6-phosphate + ADP + H(+)</text>
        <dbReference type="Rhea" id="RHEA:11028"/>
        <dbReference type="ChEBI" id="CHEBI:4208"/>
        <dbReference type="ChEBI" id="CHEBI:15378"/>
        <dbReference type="ChEBI" id="CHEBI:30616"/>
        <dbReference type="ChEBI" id="CHEBI:58735"/>
        <dbReference type="ChEBI" id="CHEBI:456216"/>
        <dbReference type="EC" id="2.7.1.1"/>
    </reaction>
    <physiologicalReaction direction="left-to-right" evidence="12">
        <dbReference type="Rhea" id="RHEA:11029"/>
    </physiologicalReaction>
</comment>
<dbReference type="FunFam" id="3.30.420.40:FF:000095">
    <property type="entry name" value="Phosphotransferase"/>
    <property type="match status" value="1"/>
</dbReference>
<accession>A0A0N5DBB7</accession>
<evidence type="ECO:0000256" key="13">
    <source>
        <dbReference type="ARBA" id="ARBA00059457"/>
    </source>
</evidence>
<evidence type="ECO:0000256" key="8">
    <source>
        <dbReference type="ARBA" id="ARBA00023152"/>
    </source>
</evidence>
<comment type="function">
    <text evidence="13">Catalyzes the phosphorylation of various hexoses to hexose 6-phosphate.</text>
</comment>
<dbReference type="UniPathway" id="UPA00109">
    <property type="reaction ID" value="UER00180"/>
</dbReference>
<evidence type="ECO:0000256" key="3">
    <source>
        <dbReference type="ARBA" id="ARBA00009225"/>
    </source>
</evidence>
<organism evidence="18">
    <name type="scientific">Thelazia callipaeda</name>
    <name type="common">Oriental eyeworm</name>
    <name type="synonym">Parasitic nematode</name>
    <dbReference type="NCBI Taxonomy" id="103827"/>
    <lineage>
        <taxon>Eukaryota</taxon>
        <taxon>Metazoa</taxon>
        <taxon>Ecdysozoa</taxon>
        <taxon>Nematoda</taxon>
        <taxon>Chromadorea</taxon>
        <taxon>Rhabditida</taxon>
        <taxon>Spirurina</taxon>
        <taxon>Spiruromorpha</taxon>
        <taxon>Thelazioidea</taxon>
        <taxon>Thelaziidae</taxon>
        <taxon>Thelazia</taxon>
    </lineage>
</organism>
<dbReference type="GO" id="GO:0004340">
    <property type="term" value="F:glucokinase activity"/>
    <property type="evidence" value="ECO:0007669"/>
    <property type="project" value="TreeGrafter"/>
</dbReference>
<dbReference type="GO" id="GO:0005524">
    <property type="term" value="F:ATP binding"/>
    <property type="evidence" value="ECO:0007669"/>
    <property type="project" value="UniProtKB-UniRule"/>
</dbReference>
<dbReference type="GO" id="GO:0006006">
    <property type="term" value="P:glucose metabolic process"/>
    <property type="evidence" value="ECO:0007669"/>
    <property type="project" value="TreeGrafter"/>
</dbReference>
<comment type="catalytic activity">
    <reaction evidence="10">
        <text>D-fructose + ATP = D-fructose 6-phosphate + ADP + H(+)</text>
        <dbReference type="Rhea" id="RHEA:16125"/>
        <dbReference type="ChEBI" id="CHEBI:15378"/>
        <dbReference type="ChEBI" id="CHEBI:30616"/>
        <dbReference type="ChEBI" id="CHEBI:37721"/>
        <dbReference type="ChEBI" id="CHEBI:61527"/>
        <dbReference type="ChEBI" id="CHEBI:456216"/>
        <dbReference type="EC" id="2.7.1.1"/>
    </reaction>
    <physiologicalReaction direction="left-to-right" evidence="10">
        <dbReference type="Rhea" id="RHEA:16126"/>
    </physiologicalReaction>
</comment>
<dbReference type="SUPFAM" id="SSF53067">
    <property type="entry name" value="Actin-like ATPase domain"/>
    <property type="match status" value="2"/>
</dbReference>
<dbReference type="Gene3D" id="3.40.367.20">
    <property type="match status" value="1"/>
</dbReference>
<evidence type="ECO:0000256" key="12">
    <source>
        <dbReference type="ARBA" id="ARBA00050361"/>
    </source>
</evidence>
<comment type="similarity">
    <text evidence="3 14">Belongs to the hexokinase family.</text>
</comment>
<evidence type="ECO:0000256" key="7">
    <source>
        <dbReference type="ARBA" id="ARBA00022840"/>
    </source>
</evidence>
<evidence type="ECO:0000313" key="18">
    <source>
        <dbReference type="WBParaSite" id="TCLT_0001047901-mRNA-1"/>
    </source>
</evidence>
<evidence type="ECO:0000256" key="10">
    <source>
        <dbReference type="ARBA" id="ARBA00047905"/>
    </source>
</evidence>
<feature type="domain" description="Hexokinase N-terminal" evidence="16">
    <location>
        <begin position="19"/>
        <end position="214"/>
    </location>
</feature>
<dbReference type="Pfam" id="PF03727">
    <property type="entry name" value="Hexokinase_2"/>
    <property type="match status" value="1"/>
</dbReference>
<comment type="pathway">
    <text evidence="2">Carbohydrate metabolism; hexose metabolism.</text>
</comment>
<dbReference type="UniPathway" id="UPA00242"/>
<evidence type="ECO:0000256" key="4">
    <source>
        <dbReference type="ARBA" id="ARBA00022679"/>
    </source>
</evidence>
<dbReference type="GO" id="GO:0019158">
    <property type="term" value="F:mannokinase activity"/>
    <property type="evidence" value="ECO:0007669"/>
    <property type="project" value="RHEA"/>
</dbReference>
<evidence type="ECO:0000256" key="9">
    <source>
        <dbReference type="ARBA" id="ARBA00044613"/>
    </source>
</evidence>
<name>A0A0N5DBB7_THECL</name>
<sequence>MQSETPTDSSENNTQNEKIEELCRPMILSDEQLKRVMQEMHTKMEKGLSDEPGVKSCLKMLPSFVRAIPNGTEKGDYLALDLGGTNFRILLIRLNGTEAEMSGKIYRVPDSIMKGSGIKLFDHIVKCLANFIEENGLKGADKLPLGFTFSFPVLQEGLASGKLIHWTKGFSASDVEGKDVVEFLREACIRRKDIDIDVAAILNDTVGTLMACAFKENSCQIGVILGTGTNACYMEKLSNCPKLKKLKLDEDKYPNEMIINMEWGAFGDDGCLNFVRSSYDMQVDEKTVNPGMQLFEKMISGMYMGELVRHLLVRLAKEKLIFDGDYHSISQPYCFPTKFVSEIEAEQENDAPYQKTMQILEDIGIERVTTQDCSVVAYVCSVVSTRAAHLTAAAITCLLSRLQKPYVTVGIDGSLFRFHPYFAEILDQKINQLLPKNLEYQLMLSEDGSGRGAALVAAVAKRVRRETQSENKSASSILAKKSRINLTFKLDEQFDNQVISGIEKIMIYANHIDDCYLNNH</sequence>
<dbReference type="InterPro" id="IPR022673">
    <property type="entry name" value="Hexokinase_C"/>
</dbReference>
<dbReference type="PANTHER" id="PTHR19443:SF16">
    <property type="entry name" value="HEXOKINASE TYPE 1-RELATED"/>
    <property type="match status" value="1"/>
</dbReference>
<dbReference type="PRINTS" id="PR00475">
    <property type="entry name" value="HEXOKINASE"/>
</dbReference>
<evidence type="ECO:0000256" key="15">
    <source>
        <dbReference type="SAM" id="MobiDB-lite"/>
    </source>
</evidence>
<dbReference type="Pfam" id="PF00349">
    <property type="entry name" value="Hexokinase_1"/>
    <property type="match status" value="1"/>
</dbReference>
<feature type="region of interest" description="Disordered" evidence="15">
    <location>
        <begin position="1"/>
        <end position="20"/>
    </location>
</feature>
<reference evidence="18" key="1">
    <citation type="submission" date="2017-02" db="UniProtKB">
        <authorList>
            <consortium name="WormBaseParasite"/>
        </authorList>
    </citation>
    <scope>IDENTIFICATION</scope>
</reference>